<evidence type="ECO:0000256" key="3">
    <source>
        <dbReference type="ARBA" id="ARBA00022617"/>
    </source>
</evidence>
<dbReference type="InterPro" id="IPR001128">
    <property type="entry name" value="Cyt_P450"/>
</dbReference>
<evidence type="ECO:0000256" key="8">
    <source>
        <dbReference type="PIRSR" id="PIRSR602401-1"/>
    </source>
</evidence>
<dbReference type="GO" id="GO:0005506">
    <property type="term" value="F:iron ion binding"/>
    <property type="evidence" value="ECO:0007669"/>
    <property type="project" value="InterPro"/>
</dbReference>
<proteinExistence type="inferred from homology"/>
<dbReference type="RefSeq" id="XP_056552916.1">
    <property type="nucleotide sequence ID" value="XM_056700853.1"/>
</dbReference>
<dbReference type="OrthoDB" id="3945418at2759"/>
<dbReference type="GO" id="GO:0043386">
    <property type="term" value="P:mycotoxin biosynthetic process"/>
    <property type="evidence" value="ECO:0007669"/>
    <property type="project" value="UniProtKB-ARBA"/>
</dbReference>
<comment type="caution">
    <text evidence="11">The sequence shown here is derived from an EMBL/GenBank/DDBJ whole genome shotgun (WGS) entry which is preliminary data.</text>
</comment>
<dbReference type="PANTHER" id="PTHR24305">
    <property type="entry name" value="CYTOCHROME P450"/>
    <property type="match status" value="1"/>
</dbReference>
<dbReference type="PROSITE" id="PS00086">
    <property type="entry name" value="CYTOCHROME_P450"/>
    <property type="match status" value="1"/>
</dbReference>
<dbReference type="PANTHER" id="PTHR24305:SF157">
    <property type="entry name" value="N-ACETYLTRYPTOPHAN 6-HYDROXYLASE IVOC-RELATED"/>
    <property type="match status" value="1"/>
</dbReference>
<evidence type="ECO:0000256" key="6">
    <source>
        <dbReference type="ARBA" id="ARBA00023004"/>
    </source>
</evidence>
<feature type="transmembrane region" description="Helical" evidence="10">
    <location>
        <begin position="20"/>
        <end position="38"/>
    </location>
</feature>
<dbReference type="InterPro" id="IPR036396">
    <property type="entry name" value="Cyt_P450_sf"/>
</dbReference>
<dbReference type="SUPFAM" id="SSF48264">
    <property type="entry name" value="Cytochrome P450"/>
    <property type="match status" value="1"/>
</dbReference>
<evidence type="ECO:0000256" key="9">
    <source>
        <dbReference type="RuleBase" id="RU000461"/>
    </source>
</evidence>
<keyword evidence="7 9" id="KW-0503">Monooxygenase</keyword>
<keyword evidence="4 8" id="KW-0479">Metal-binding</keyword>
<accession>A0A9W9RZD3</accession>
<reference evidence="11" key="1">
    <citation type="submission" date="2022-11" db="EMBL/GenBank/DDBJ databases">
        <authorList>
            <person name="Petersen C."/>
        </authorList>
    </citation>
    <scope>NUCLEOTIDE SEQUENCE</scope>
    <source>
        <strain evidence="11">IBT 29864</strain>
    </source>
</reference>
<reference evidence="11" key="2">
    <citation type="journal article" date="2023" name="IMA Fungus">
        <title>Comparative genomic study of the Penicillium genus elucidates a diverse pangenome and 15 lateral gene transfer events.</title>
        <authorList>
            <person name="Petersen C."/>
            <person name="Sorensen T."/>
            <person name="Nielsen M.R."/>
            <person name="Sondergaard T.E."/>
            <person name="Sorensen J.L."/>
            <person name="Fitzpatrick D.A."/>
            <person name="Frisvad J.C."/>
            <person name="Nielsen K.L."/>
        </authorList>
    </citation>
    <scope>NUCLEOTIDE SEQUENCE</scope>
    <source>
        <strain evidence="11">IBT 29864</strain>
    </source>
</reference>
<dbReference type="Proteomes" id="UP001147782">
    <property type="component" value="Unassembled WGS sequence"/>
</dbReference>
<dbReference type="EMBL" id="JAPZBS010000007">
    <property type="protein sequence ID" value="KAJ5368174.1"/>
    <property type="molecule type" value="Genomic_DNA"/>
</dbReference>
<protein>
    <submittedName>
        <fullName evidence="11">Cytochrome P450</fullName>
    </submittedName>
</protein>
<comment type="cofactor">
    <cofactor evidence="1 8">
        <name>heme</name>
        <dbReference type="ChEBI" id="CHEBI:30413"/>
    </cofactor>
</comment>
<sequence length="522" mass="59327">MWLNFHRVTLHHSGFNSLEICALIALCLATSLLFRTTYRLFFHPLRKFPGPKLAAVSHLYEFYYDVIKGGMYVEKINRLHEEYGPIIRINPRELHVKDPHYYDHIYAGAPHKRDKDPAHTAIFTTFNPMVATSKHAHHRLRRSFLNNFFSRRHVMRMEPAIQTEVNNLVARLRSTCNTGSVLELNRILSAFSADVVTSCCFGRSHGYLKQEIFENQMIDAVCWVMSMCHINRFMPWVIKILNSIPQEILQFMDVSMADVIAVRDMIRQQALRSLEKQPIVVDTDTELAAVRTVFDALAGADVPENEKSLIRLEEEAAAIFGAGTETVSRALSVGLFHLLHERSIMQELQLELESLAEAKTNPPTYTQLAQLPYLTGIVNESLRFSMGIASRTPRISPTTPMLYNGYVIPPGTPVSQYAYFVHMDPTVFPDPECFNPERWVKASDNGEYLGRYLVSFNKGSRQCIGMHLAYAEIYLALAAIIRSINMTMIDTTLEDILMVRDLGHPAPRSGTFGVRVMVTGLK</sequence>
<dbReference type="GO" id="GO:0004497">
    <property type="term" value="F:monooxygenase activity"/>
    <property type="evidence" value="ECO:0007669"/>
    <property type="project" value="UniProtKB-KW"/>
</dbReference>
<dbReference type="PRINTS" id="PR00463">
    <property type="entry name" value="EP450I"/>
</dbReference>
<evidence type="ECO:0000313" key="11">
    <source>
        <dbReference type="EMBL" id="KAJ5368174.1"/>
    </source>
</evidence>
<evidence type="ECO:0000256" key="4">
    <source>
        <dbReference type="ARBA" id="ARBA00022723"/>
    </source>
</evidence>
<keyword evidence="10" id="KW-0472">Membrane</keyword>
<dbReference type="PRINTS" id="PR00385">
    <property type="entry name" value="P450"/>
</dbReference>
<comment type="similarity">
    <text evidence="2 9">Belongs to the cytochrome P450 family.</text>
</comment>
<dbReference type="InterPro" id="IPR017972">
    <property type="entry name" value="Cyt_P450_CS"/>
</dbReference>
<evidence type="ECO:0000256" key="5">
    <source>
        <dbReference type="ARBA" id="ARBA00023002"/>
    </source>
</evidence>
<dbReference type="AlphaFoldDB" id="A0A9W9RZD3"/>
<dbReference type="InterPro" id="IPR050121">
    <property type="entry name" value="Cytochrome_P450_monoxygenase"/>
</dbReference>
<dbReference type="Pfam" id="PF00067">
    <property type="entry name" value="p450"/>
    <property type="match status" value="1"/>
</dbReference>
<keyword evidence="10" id="KW-0812">Transmembrane</keyword>
<keyword evidence="5 9" id="KW-0560">Oxidoreductase</keyword>
<organism evidence="11 12">
    <name type="scientific">Penicillium cataractarum</name>
    <dbReference type="NCBI Taxonomy" id="2100454"/>
    <lineage>
        <taxon>Eukaryota</taxon>
        <taxon>Fungi</taxon>
        <taxon>Dikarya</taxon>
        <taxon>Ascomycota</taxon>
        <taxon>Pezizomycotina</taxon>
        <taxon>Eurotiomycetes</taxon>
        <taxon>Eurotiomycetidae</taxon>
        <taxon>Eurotiales</taxon>
        <taxon>Aspergillaceae</taxon>
        <taxon>Penicillium</taxon>
    </lineage>
</organism>
<dbReference type="CDD" id="cd11062">
    <property type="entry name" value="CYP58-like"/>
    <property type="match status" value="1"/>
</dbReference>
<dbReference type="GeneID" id="81440032"/>
<dbReference type="Gene3D" id="1.10.630.10">
    <property type="entry name" value="Cytochrome P450"/>
    <property type="match status" value="1"/>
</dbReference>
<keyword evidence="10" id="KW-1133">Transmembrane helix</keyword>
<name>A0A9W9RZD3_9EURO</name>
<keyword evidence="12" id="KW-1185">Reference proteome</keyword>
<evidence type="ECO:0000256" key="1">
    <source>
        <dbReference type="ARBA" id="ARBA00001971"/>
    </source>
</evidence>
<keyword evidence="3 8" id="KW-0349">Heme</keyword>
<keyword evidence="6 8" id="KW-0408">Iron</keyword>
<evidence type="ECO:0000256" key="2">
    <source>
        <dbReference type="ARBA" id="ARBA00010617"/>
    </source>
</evidence>
<evidence type="ECO:0000256" key="10">
    <source>
        <dbReference type="SAM" id="Phobius"/>
    </source>
</evidence>
<dbReference type="GO" id="GO:0020037">
    <property type="term" value="F:heme binding"/>
    <property type="evidence" value="ECO:0007669"/>
    <property type="project" value="InterPro"/>
</dbReference>
<feature type="binding site" description="axial binding residue" evidence="8">
    <location>
        <position position="463"/>
    </location>
    <ligand>
        <name>heme</name>
        <dbReference type="ChEBI" id="CHEBI:30413"/>
    </ligand>
    <ligandPart>
        <name>Fe</name>
        <dbReference type="ChEBI" id="CHEBI:18248"/>
    </ligandPart>
</feature>
<evidence type="ECO:0000256" key="7">
    <source>
        <dbReference type="ARBA" id="ARBA00023033"/>
    </source>
</evidence>
<gene>
    <name evidence="11" type="ORF">N7496_007934</name>
</gene>
<evidence type="ECO:0000313" key="12">
    <source>
        <dbReference type="Proteomes" id="UP001147782"/>
    </source>
</evidence>
<dbReference type="InterPro" id="IPR002401">
    <property type="entry name" value="Cyt_P450_E_grp-I"/>
</dbReference>
<dbReference type="GO" id="GO:0016705">
    <property type="term" value="F:oxidoreductase activity, acting on paired donors, with incorporation or reduction of molecular oxygen"/>
    <property type="evidence" value="ECO:0007669"/>
    <property type="project" value="InterPro"/>
</dbReference>